<gene>
    <name evidence="3" type="ORF">ACFFI0_16195</name>
</gene>
<dbReference type="SUPFAM" id="SSF51445">
    <property type="entry name" value="(Trans)glycosidases"/>
    <property type="match status" value="1"/>
</dbReference>
<evidence type="ECO:0000313" key="4">
    <source>
        <dbReference type="Proteomes" id="UP001589774"/>
    </source>
</evidence>
<dbReference type="PANTHER" id="PTHR37836:SF3">
    <property type="entry name" value="ENDOGLUCANASE"/>
    <property type="match status" value="1"/>
</dbReference>
<dbReference type="InterPro" id="IPR025277">
    <property type="entry name" value="Apiosidase-like_cat_dom"/>
</dbReference>
<sequence length="476" mass="54797">MQKNKIKLLIIVQWLLLPQLLLGQLHISANHRYLAHNNKPFLWIGDTAWELFHKLNVTDAEYYLETRAEQGFTVIQAVILSENNGLRTPNYYGERPLHNLNPETPNEAYFKQIDRLINKAEQLGLYMALLPTWGDKVKSNRPGQGPVIFNKENAYTYGKYLGKRYQNKPVIWMLGGDRNVADTTVVAIWKSMATGIQDGMGSNAIISYHPAGESSSSHWFHNESWLSFNSYQSGHARPYFPVYNFASYHYSIQPLKPFIDVEPAYEDIPIRFWDFIRWDGKAKLPNQVVDADGFIRNKEYFKQGYFTDYDVRVHAYWNILSGACGYTYGNNAIWQFFSAGDSTAIPCLYDWKTALHRPGAKSMSALKNLFELRSFAKLVPDTTMILSEYGKDSTYISAARANDYSFALVYAAIGQSLRIDLTGFKSTVRAQWYQPKDGRFLYIGEYSNRCPTTFTPPTQGRDQDWLLVLDEKKHFK</sequence>
<dbReference type="EMBL" id="JBHLWO010000002">
    <property type="protein sequence ID" value="MFC0319865.1"/>
    <property type="molecule type" value="Genomic_DNA"/>
</dbReference>
<dbReference type="Pfam" id="PF12904">
    <property type="entry name" value="Collagen_bind_2"/>
    <property type="match status" value="1"/>
</dbReference>
<dbReference type="GO" id="GO:0016787">
    <property type="term" value="F:hydrolase activity"/>
    <property type="evidence" value="ECO:0007669"/>
    <property type="project" value="UniProtKB-KW"/>
</dbReference>
<dbReference type="InterPro" id="IPR024749">
    <property type="entry name" value="Collagen-bd_put"/>
</dbReference>
<dbReference type="Pfam" id="PF13204">
    <property type="entry name" value="Apiosidase"/>
    <property type="match status" value="1"/>
</dbReference>
<dbReference type="RefSeq" id="WP_130855511.1">
    <property type="nucleotide sequence ID" value="NZ_JBHLWO010000002.1"/>
</dbReference>
<dbReference type="Proteomes" id="UP001589774">
    <property type="component" value="Unassembled WGS sequence"/>
</dbReference>
<feature type="domain" description="Putative collagen-binding" evidence="1">
    <location>
        <begin position="379"/>
        <end position="470"/>
    </location>
</feature>
<comment type="caution">
    <text evidence="3">The sequence shown here is derived from an EMBL/GenBank/DDBJ whole genome shotgun (WGS) entry which is preliminary data.</text>
</comment>
<keyword evidence="4" id="KW-1185">Reference proteome</keyword>
<protein>
    <submittedName>
        <fullName evidence="3">Glycoside hydrolase family 140 protein</fullName>
    </submittedName>
</protein>
<evidence type="ECO:0000259" key="2">
    <source>
        <dbReference type="Pfam" id="PF13204"/>
    </source>
</evidence>
<dbReference type="InterPro" id="IPR017853">
    <property type="entry name" value="GH"/>
</dbReference>
<reference evidence="3 4" key="1">
    <citation type="submission" date="2024-09" db="EMBL/GenBank/DDBJ databases">
        <authorList>
            <person name="Sun Q."/>
            <person name="Mori K."/>
        </authorList>
    </citation>
    <scope>NUCLEOTIDE SEQUENCE [LARGE SCALE GENOMIC DNA]</scope>
    <source>
        <strain evidence="3 4">CCM 7765</strain>
    </source>
</reference>
<dbReference type="PANTHER" id="PTHR37836">
    <property type="entry name" value="LMO1036 PROTEIN"/>
    <property type="match status" value="1"/>
</dbReference>
<accession>A0ABV6HLU1</accession>
<organism evidence="3 4">
    <name type="scientific">Olivibacter oleidegradans</name>
    <dbReference type="NCBI Taxonomy" id="760123"/>
    <lineage>
        <taxon>Bacteria</taxon>
        <taxon>Pseudomonadati</taxon>
        <taxon>Bacteroidota</taxon>
        <taxon>Sphingobacteriia</taxon>
        <taxon>Sphingobacteriales</taxon>
        <taxon>Sphingobacteriaceae</taxon>
        <taxon>Olivibacter</taxon>
    </lineage>
</organism>
<dbReference type="Gene3D" id="3.20.20.80">
    <property type="entry name" value="Glycosidases"/>
    <property type="match status" value="1"/>
</dbReference>
<evidence type="ECO:0000313" key="3">
    <source>
        <dbReference type="EMBL" id="MFC0319865.1"/>
    </source>
</evidence>
<keyword evidence="3" id="KW-0378">Hydrolase</keyword>
<evidence type="ECO:0000259" key="1">
    <source>
        <dbReference type="Pfam" id="PF12904"/>
    </source>
</evidence>
<feature type="domain" description="Apiosidase-like catalytic" evidence="2">
    <location>
        <begin position="28"/>
        <end position="375"/>
    </location>
</feature>
<name>A0ABV6HLU1_9SPHI</name>
<proteinExistence type="predicted"/>